<protein>
    <recommendedName>
        <fullName evidence="11">Homeobox domain-containing protein</fullName>
    </recommendedName>
</protein>
<dbReference type="Pfam" id="PF00046">
    <property type="entry name" value="Homeodomain"/>
    <property type="match status" value="1"/>
</dbReference>
<dbReference type="EMBL" id="CM035409">
    <property type="protein sequence ID" value="KAH7438096.1"/>
    <property type="molecule type" value="Genomic_DNA"/>
</dbReference>
<keyword evidence="10" id="KW-0175">Coiled coil</keyword>
<dbReference type="GO" id="GO:0000981">
    <property type="term" value="F:DNA-binding transcription factor activity, RNA polymerase II-specific"/>
    <property type="evidence" value="ECO:0007669"/>
    <property type="project" value="InterPro"/>
</dbReference>
<keyword evidence="6 8" id="KW-0539">Nucleus</keyword>
<evidence type="ECO:0000256" key="6">
    <source>
        <dbReference type="ARBA" id="ARBA00023242"/>
    </source>
</evidence>
<evidence type="ECO:0000256" key="7">
    <source>
        <dbReference type="ARBA" id="ARBA00025748"/>
    </source>
</evidence>
<keyword evidence="5" id="KW-0804">Transcription</keyword>
<dbReference type="GO" id="GO:0005634">
    <property type="term" value="C:nucleus"/>
    <property type="evidence" value="ECO:0007669"/>
    <property type="project" value="UniProtKB-SubCell"/>
</dbReference>
<evidence type="ECO:0000313" key="13">
    <source>
        <dbReference type="Proteomes" id="UP000825935"/>
    </source>
</evidence>
<comment type="caution">
    <text evidence="12">The sequence shown here is derived from an EMBL/GenBank/DDBJ whole genome shotgun (WGS) entry which is preliminary data.</text>
</comment>
<dbReference type="GO" id="GO:0045893">
    <property type="term" value="P:positive regulation of DNA-templated transcription"/>
    <property type="evidence" value="ECO:0007669"/>
    <property type="project" value="TreeGrafter"/>
</dbReference>
<gene>
    <name evidence="12" type="ORF">KP509_04G001100</name>
</gene>
<keyword evidence="2" id="KW-0805">Transcription regulation</keyword>
<dbReference type="PANTHER" id="PTHR24326">
    <property type="entry name" value="HOMEOBOX-LEUCINE ZIPPER PROTEIN"/>
    <property type="match status" value="1"/>
</dbReference>
<dbReference type="CDD" id="cd00086">
    <property type="entry name" value="homeodomain"/>
    <property type="match status" value="1"/>
</dbReference>
<sequence>MPFIPATMKHHAALDSTDIKGKSKNSCKDLKSRALKRSRQDVVVDSDTEEKRRGLTMEQINILEMKFKEDVELEPERKTLIAKQLGLRPRQVAIWFQNRRARWKNKQVECKYELLKAQYDAVVKEKESITMEHESILEGNRRLHSEVARLVGLFQSIEKANTLGGAISPALPSCNIMSPTDSADCQSEIIMSVDVIEGAISCCHPIQEPSSRMAADVVVETEYSFYSSLDNSFSQFPMLVQQLIANGHCLQDAYDIYLGCEYFYG</sequence>
<dbReference type="InterPro" id="IPR001356">
    <property type="entry name" value="HD"/>
</dbReference>
<evidence type="ECO:0000256" key="3">
    <source>
        <dbReference type="ARBA" id="ARBA00023125"/>
    </source>
</evidence>
<dbReference type="InterPro" id="IPR000047">
    <property type="entry name" value="HTH_motif"/>
</dbReference>
<dbReference type="Proteomes" id="UP000825935">
    <property type="component" value="Chromosome 4"/>
</dbReference>
<evidence type="ECO:0000256" key="5">
    <source>
        <dbReference type="ARBA" id="ARBA00023163"/>
    </source>
</evidence>
<dbReference type="SUPFAM" id="SSF46689">
    <property type="entry name" value="Homeodomain-like"/>
    <property type="match status" value="1"/>
</dbReference>
<evidence type="ECO:0000256" key="2">
    <source>
        <dbReference type="ARBA" id="ARBA00023015"/>
    </source>
</evidence>
<evidence type="ECO:0000256" key="8">
    <source>
        <dbReference type="PROSITE-ProRule" id="PRU00108"/>
    </source>
</evidence>
<dbReference type="InterPro" id="IPR045224">
    <property type="entry name" value="HDZip_class_I_plant"/>
</dbReference>
<dbReference type="InterPro" id="IPR017970">
    <property type="entry name" value="Homeobox_CS"/>
</dbReference>
<keyword evidence="13" id="KW-1185">Reference proteome</keyword>
<dbReference type="PROSITE" id="PS00027">
    <property type="entry name" value="HOMEOBOX_1"/>
    <property type="match status" value="1"/>
</dbReference>
<feature type="domain" description="Homeobox" evidence="11">
    <location>
        <begin position="46"/>
        <end position="106"/>
    </location>
</feature>
<evidence type="ECO:0000259" key="11">
    <source>
        <dbReference type="PROSITE" id="PS50071"/>
    </source>
</evidence>
<evidence type="ECO:0000313" key="12">
    <source>
        <dbReference type="EMBL" id="KAH7438096.1"/>
    </source>
</evidence>
<dbReference type="GO" id="GO:0043565">
    <property type="term" value="F:sequence-specific DNA binding"/>
    <property type="evidence" value="ECO:0007669"/>
    <property type="project" value="TreeGrafter"/>
</dbReference>
<organism evidence="12 13">
    <name type="scientific">Ceratopteris richardii</name>
    <name type="common">Triangle waterfern</name>
    <dbReference type="NCBI Taxonomy" id="49495"/>
    <lineage>
        <taxon>Eukaryota</taxon>
        <taxon>Viridiplantae</taxon>
        <taxon>Streptophyta</taxon>
        <taxon>Embryophyta</taxon>
        <taxon>Tracheophyta</taxon>
        <taxon>Polypodiopsida</taxon>
        <taxon>Polypodiidae</taxon>
        <taxon>Polypodiales</taxon>
        <taxon>Pteridineae</taxon>
        <taxon>Pteridaceae</taxon>
        <taxon>Parkerioideae</taxon>
        <taxon>Ceratopteris</taxon>
    </lineage>
</organism>
<comment type="subcellular location">
    <subcellularLocation>
        <location evidence="1 8 9">Nucleus</location>
    </subcellularLocation>
</comment>
<dbReference type="SMART" id="SM00389">
    <property type="entry name" value="HOX"/>
    <property type="match status" value="1"/>
</dbReference>
<accession>A0A8T2UW15</accession>
<dbReference type="OrthoDB" id="6159439at2759"/>
<reference evidence="12" key="1">
    <citation type="submission" date="2021-08" db="EMBL/GenBank/DDBJ databases">
        <title>WGS assembly of Ceratopteris richardii.</title>
        <authorList>
            <person name="Marchant D.B."/>
            <person name="Chen G."/>
            <person name="Jenkins J."/>
            <person name="Shu S."/>
            <person name="Leebens-Mack J."/>
            <person name="Grimwood J."/>
            <person name="Schmutz J."/>
            <person name="Soltis P."/>
            <person name="Soltis D."/>
            <person name="Chen Z.-H."/>
        </authorList>
    </citation>
    <scope>NUCLEOTIDE SEQUENCE</scope>
    <source>
        <strain evidence="12">Whitten #5841</strain>
        <tissue evidence="12">Leaf</tissue>
    </source>
</reference>
<feature type="DNA-binding region" description="Homeobox" evidence="8">
    <location>
        <begin position="48"/>
        <end position="107"/>
    </location>
</feature>
<feature type="coiled-coil region" evidence="10">
    <location>
        <begin position="98"/>
        <end position="125"/>
    </location>
</feature>
<evidence type="ECO:0000256" key="1">
    <source>
        <dbReference type="ARBA" id="ARBA00004123"/>
    </source>
</evidence>
<dbReference type="Gene3D" id="1.10.10.60">
    <property type="entry name" value="Homeodomain-like"/>
    <property type="match status" value="1"/>
</dbReference>
<evidence type="ECO:0000256" key="4">
    <source>
        <dbReference type="ARBA" id="ARBA00023155"/>
    </source>
</evidence>
<evidence type="ECO:0000256" key="9">
    <source>
        <dbReference type="RuleBase" id="RU000682"/>
    </source>
</evidence>
<keyword evidence="4 8" id="KW-0371">Homeobox</keyword>
<keyword evidence="3 8" id="KW-0238">DNA-binding</keyword>
<dbReference type="AlphaFoldDB" id="A0A8T2UW15"/>
<dbReference type="PROSITE" id="PS50071">
    <property type="entry name" value="HOMEOBOX_2"/>
    <property type="match status" value="1"/>
</dbReference>
<dbReference type="InterPro" id="IPR009057">
    <property type="entry name" value="Homeodomain-like_sf"/>
</dbReference>
<dbReference type="PANTHER" id="PTHR24326:SF606">
    <property type="entry name" value="HOMEOBOX-LEUCINE ZIPPER PROTEIN ATHB-54"/>
    <property type="match status" value="1"/>
</dbReference>
<comment type="similarity">
    <text evidence="7">Belongs to the HD-ZIP homeobox family. Class I subfamily.</text>
</comment>
<name>A0A8T2UW15_CERRI</name>
<dbReference type="PRINTS" id="PR00031">
    <property type="entry name" value="HTHREPRESSR"/>
</dbReference>
<proteinExistence type="inferred from homology"/>
<evidence type="ECO:0000256" key="10">
    <source>
        <dbReference type="SAM" id="Coils"/>
    </source>
</evidence>
<dbReference type="OMA" id="REITDME"/>